<sequence length="217" mass="25210">MPKNEPHNRKLKVAIILTIIIVMIFGKNVLERKNFNELGDTFISFYEDRLVVESYIFSISENLFRIKLLINHCEFESDYSHVIEEISDYEASILKLVESFEKTKLTVAEEGFLTDFKKIIESNLRIADYAMLYSEESGINTKSVKEYNSYIERAISDLEKLSLIQIEEGKKLAENSDKVVNRSRIWAQFEVAALVILLIIIYLLIYTSRSIKADFVD</sequence>
<keyword evidence="1" id="KW-0472">Membrane</keyword>
<keyword evidence="1" id="KW-0812">Transmembrane</keyword>
<dbReference type="OrthoDB" id="1438991at2"/>
<keyword evidence="1" id="KW-1133">Transmembrane helix</keyword>
<feature type="transmembrane region" description="Helical" evidence="1">
    <location>
        <begin position="12"/>
        <end position="30"/>
    </location>
</feature>
<protein>
    <submittedName>
        <fullName evidence="3">Four helix bundle sensory module for signal transduction</fullName>
    </submittedName>
</protein>
<dbReference type="EMBL" id="LT838813">
    <property type="protein sequence ID" value="SMD41493.1"/>
    <property type="molecule type" value="Genomic_DNA"/>
</dbReference>
<keyword evidence="4" id="KW-1185">Reference proteome</keyword>
<dbReference type="Proteomes" id="UP000192333">
    <property type="component" value="Chromosome I"/>
</dbReference>
<evidence type="ECO:0000259" key="2">
    <source>
        <dbReference type="Pfam" id="PF12729"/>
    </source>
</evidence>
<feature type="transmembrane region" description="Helical" evidence="1">
    <location>
        <begin position="185"/>
        <end position="205"/>
    </location>
</feature>
<dbReference type="Pfam" id="PF12729">
    <property type="entry name" value="4HB_MCP_1"/>
    <property type="match status" value="1"/>
</dbReference>
<accession>A0A1W2GXW3</accession>
<evidence type="ECO:0000256" key="1">
    <source>
        <dbReference type="SAM" id="Phobius"/>
    </source>
</evidence>
<name>A0A1W2GXW3_9BACT</name>
<organism evidence="3 4">
    <name type="scientific">Aquiflexum balticum DSM 16537</name>
    <dbReference type="NCBI Taxonomy" id="758820"/>
    <lineage>
        <taxon>Bacteria</taxon>
        <taxon>Pseudomonadati</taxon>
        <taxon>Bacteroidota</taxon>
        <taxon>Cytophagia</taxon>
        <taxon>Cytophagales</taxon>
        <taxon>Cyclobacteriaceae</taxon>
        <taxon>Aquiflexum</taxon>
    </lineage>
</organism>
<proteinExistence type="predicted"/>
<dbReference type="AlphaFoldDB" id="A0A1W2GXW3"/>
<reference evidence="4" key="1">
    <citation type="submission" date="2017-04" db="EMBL/GenBank/DDBJ databases">
        <authorList>
            <person name="Varghese N."/>
            <person name="Submissions S."/>
        </authorList>
    </citation>
    <scope>NUCLEOTIDE SEQUENCE [LARGE SCALE GENOMIC DNA]</scope>
    <source>
        <strain evidence="4">DSM 16537</strain>
    </source>
</reference>
<evidence type="ECO:0000313" key="4">
    <source>
        <dbReference type="Proteomes" id="UP000192333"/>
    </source>
</evidence>
<evidence type="ECO:0000313" key="3">
    <source>
        <dbReference type="EMBL" id="SMD41493.1"/>
    </source>
</evidence>
<gene>
    <name evidence="3" type="ORF">SAMN00777080_0011</name>
</gene>
<dbReference type="STRING" id="758820.SAMN00777080_0011"/>
<dbReference type="RefSeq" id="WP_084118374.1">
    <property type="nucleotide sequence ID" value="NZ_LT838813.1"/>
</dbReference>
<feature type="domain" description="Chemotaxis methyl-accepting receptor HlyB-like 4HB MCP" evidence="2">
    <location>
        <begin position="9"/>
        <end position="179"/>
    </location>
</feature>
<dbReference type="InterPro" id="IPR024478">
    <property type="entry name" value="HlyB_4HB_MCP"/>
</dbReference>